<name>Q3IEL9_PSET1</name>
<protein>
    <submittedName>
        <fullName evidence="1">Hypothetical gene (Partial)</fullName>
    </submittedName>
</protein>
<sequence>MIDVVLISKYCEVSGETKKAVESRIQRGAWVEGKHFYKVDGVRERWVDLNSVTEWVKNQGGLI</sequence>
<dbReference type="HOGENOM" id="CLU_2751426_0_0_6"/>
<evidence type="ECO:0000313" key="1">
    <source>
        <dbReference type="EMBL" id="CAI87165.1"/>
    </source>
</evidence>
<dbReference type="EMBL" id="CR954246">
    <property type="protein sequence ID" value="CAI87165.1"/>
    <property type="molecule type" value="Genomic_DNA"/>
</dbReference>
<accession>Q3IEL9</accession>
<evidence type="ECO:0000313" key="2">
    <source>
        <dbReference type="Proteomes" id="UP000006843"/>
    </source>
</evidence>
<organism evidence="1 2">
    <name type="scientific">Pseudoalteromonas translucida (strain TAC 125)</name>
    <dbReference type="NCBI Taxonomy" id="326442"/>
    <lineage>
        <taxon>Bacteria</taxon>
        <taxon>Pseudomonadati</taxon>
        <taxon>Pseudomonadota</taxon>
        <taxon>Gammaproteobacteria</taxon>
        <taxon>Alteromonadales</taxon>
        <taxon>Pseudoalteromonadaceae</taxon>
        <taxon>Pseudoalteromonas</taxon>
    </lineage>
</organism>
<keyword evidence="2" id="KW-1185">Reference proteome</keyword>
<dbReference type="AlphaFoldDB" id="Q3IEL9"/>
<dbReference type="Proteomes" id="UP000006843">
    <property type="component" value="Chromosome I"/>
</dbReference>
<dbReference type="eggNOG" id="ENOG50332CD">
    <property type="taxonomic scope" value="Bacteria"/>
</dbReference>
<reference evidence="1 2" key="1">
    <citation type="journal article" date="2005" name="Genome Res.">
        <title>Coping with cold: the genome of the versatile marine Antarctica bacterium Pseudoalteromonas haloplanktis TAC125.</title>
        <authorList>
            <person name="Medigue C."/>
            <person name="Krin E."/>
            <person name="Pascal G."/>
            <person name="Barbe V."/>
            <person name="Bernsel A."/>
            <person name="Bertin P."/>
            <person name="Cheung F."/>
            <person name="Cruveiller S."/>
            <person name="Damico S."/>
            <person name="Duilio A."/>
            <person name="Fang G."/>
            <person name="Feller G."/>
            <person name="Mangenot S."/>
            <person name="Marino G."/>
            <person name="Nilsson J."/>
            <person name="Parilli E."/>
            <person name="Rocha E."/>
            <person name="Rouy Z."/>
            <person name="Sekowska A."/>
            <person name="Tutino M.L."/>
            <person name="Vallenet D."/>
            <person name="von Heijne G."/>
            <person name="Danchin A."/>
        </authorList>
    </citation>
    <scope>NUCLEOTIDE SEQUENCE [LARGE SCALE GENOMIC DNA]</scope>
    <source>
        <strain evidence="2">TAC 125</strain>
    </source>
</reference>
<proteinExistence type="predicted"/>
<dbReference type="BioCyc" id="PHAL326442:PSHA_RS10415-MONOMER"/>
<gene>
    <name evidence="1" type="ordered locus">PSHAa2109</name>
</gene>
<dbReference type="KEGG" id="pha:PSHAa2109"/>